<keyword evidence="6" id="KW-0812">Transmembrane</keyword>
<dbReference type="GO" id="GO:0006954">
    <property type="term" value="P:inflammatory response"/>
    <property type="evidence" value="ECO:0007669"/>
    <property type="project" value="TreeGrafter"/>
</dbReference>
<evidence type="ECO:0000256" key="3">
    <source>
        <dbReference type="ARBA" id="ARBA00022525"/>
    </source>
</evidence>
<dbReference type="GO" id="GO:0048020">
    <property type="term" value="F:CCR chemokine receptor binding"/>
    <property type="evidence" value="ECO:0007669"/>
    <property type="project" value="TreeGrafter"/>
</dbReference>
<evidence type="ECO:0000256" key="2">
    <source>
        <dbReference type="ARBA" id="ARBA00022514"/>
    </source>
</evidence>
<evidence type="ECO:0000256" key="5">
    <source>
        <dbReference type="SAM" id="MobiDB-lite"/>
    </source>
</evidence>
<dbReference type="CTD" id="6376"/>
<dbReference type="PANTHER" id="PTHR12015">
    <property type="entry name" value="SMALL INDUCIBLE CYTOKINE A"/>
    <property type="match status" value="1"/>
</dbReference>
<evidence type="ECO:0000256" key="4">
    <source>
        <dbReference type="ARBA" id="ARBA00022729"/>
    </source>
</evidence>
<dbReference type="GeneID" id="112985407"/>
<evidence type="ECO:0000256" key="7">
    <source>
        <dbReference type="SAM" id="SignalP"/>
    </source>
</evidence>
<proteinExistence type="predicted"/>
<feature type="region of interest" description="Disordered" evidence="5">
    <location>
        <begin position="245"/>
        <end position="280"/>
    </location>
</feature>
<dbReference type="InterPro" id="IPR039809">
    <property type="entry name" value="Chemokine_b/g/d"/>
</dbReference>
<dbReference type="GO" id="GO:0005615">
    <property type="term" value="C:extracellular space"/>
    <property type="evidence" value="ECO:0007669"/>
    <property type="project" value="UniProtKB-KW"/>
</dbReference>
<gene>
    <name evidence="9" type="primary">CX3CL1</name>
</gene>
<dbReference type="CDD" id="cd00272">
    <property type="entry name" value="Chemokine_CC"/>
    <property type="match status" value="1"/>
</dbReference>
<keyword evidence="2" id="KW-0202">Cytokine</keyword>
<protein>
    <submittedName>
        <fullName evidence="9">C-X3-C motif chemokine ligand 1</fullName>
    </submittedName>
</protein>
<keyword evidence="6" id="KW-1133">Transmembrane helix</keyword>
<comment type="subcellular location">
    <subcellularLocation>
        <location evidence="1">Secreted</location>
    </subcellularLocation>
</comment>
<dbReference type="KEGG" id="dne:112985407"/>
<keyword evidence="3" id="KW-0964">Secreted</keyword>
<dbReference type="Proteomes" id="UP000694423">
    <property type="component" value="Unplaced"/>
</dbReference>
<dbReference type="OrthoDB" id="9445745at2759"/>
<dbReference type="Pfam" id="PF00048">
    <property type="entry name" value="IL8"/>
    <property type="match status" value="1"/>
</dbReference>
<reference evidence="9" key="1">
    <citation type="submission" date="2025-08" db="UniProtKB">
        <authorList>
            <consortium name="Ensembl"/>
        </authorList>
    </citation>
    <scope>IDENTIFICATION</scope>
</reference>
<dbReference type="InterPro" id="IPR001811">
    <property type="entry name" value="Chemokine_IL8-like_dom"/>
</dbReference>
<sequence>MKTVSLQVLFVLRVLWLGTLTEGQPKASLKCSTECGHFTSKIPEKRIKSYRRTEPQCTKQGIIFITQKSLEICADPGEDWVKKVIWKLDQRKASAASPLPHAATSAAVPEDSGIFHRHVGLKVTASSQATAPTSTFQGAGTTVSEGINAPPLRTEVSSKPTPAMQYITQFSTGSSPVVWEIAAHSEISSEANRDSTKAIAHSTTYAAGMVPNQSIPYSMALVHGFENSVGSTEEPIEYTANATADVPDMTSPSLNSDPVSVTEASDHSVDSTGESLGPKSARATTADIASRHFNSDLPSILGSTEITTTPTTPFPAVPPDATSVSTLNPTTVINEGFSAHTNKVFGSWTDAFDTGTSEHSSPLGKQDLPDTSAFTSQTFSGQARAQLTTKKPNEPPFPIFLSRSQMHFVILASLIGGLIACSAAAVWLYKKLGIKKEAMPMETIQGLLYQQEGHQASVYPVGVI</sequence>
<dbReference type="SMART" id="SM00199">
    <property type="entry name" value="SCY"/>
    <property type="match status" value="1"/>
</dbReference>
<reference evidence="9" key="2">
    <citation type="submission" date="2025-09" db="UniProtKB">
        <authorList>
            <consortium name="Ensembl"/>
        </authorList>
    </citation>
    <scope>IDENTIFICATION</scope>
</reference>
<name>A0A8C4K820_DRONO</name>
<dbReference type="PANTHER" id="PTHR12015:SF183">
    <property type="entry name" value="C-C MOTIF CHEMOKINE 3"/>
    <property type="match status" value="1"/>
</dbReference>
<feature type="signal peptide" evidence="7">
    <location>
        <begin position="1"/>
        <end position="23"/>
    </location>
</feature>
<evidence type="ECO:0000259" key="8">
    <source>
        <dbReference type="SMART" id="SM00199"/>
    </source>
</evidence>
<evidence type="ECO:0000313" key="10">
    <source>
        <dbReference type="Proteomes" id="UP000694423"/>
    </source>
</evidence>
<dbReference type="InterPro" id="IPR036048">
    <property type="entry name" value="Interleukin_8-like_sf"/>
</dbReference>
<dbReference type="Gene3D" id="2.40.50.40">
    <property type="match status" value="1"/>
</dbReference>
<dbReference type="GO" id="GO:0008009">
    <property type="term" value="F:chemokine activity"/>
    <property type="evidence" value="ECO:0007669"/>
    <property type="project" value="InterPro"/>
</dbReference>
<keyword evidence="6" id="KW-0472">Membrane</keyword>
<keyword evidence="4 7" id="KW-0732">Signal</keyword>
<feature type="chain" id="PRO_5034597560" evidence="7">
    <location>
        <begin position="24"/>
        <end position="464"/>
    </location>
</feature>
<feature type="transmembrane region" description="Helical" evidence="6">
    <location>
        <begin position="406"/>
        <end position="429"/>
    </location>
</feature>
<evidence type="ECO:0000313" key="9">
    <source>
        <dbReference type="Ensembl" id="ENSDNVP00000019339.1"/>
    </source>
</evidence>
<dbReference type="SUPFAM" id="SSF54117">
    <property type="entry name" value="Interleukin 8-like chemokines"/>
    <property type="match status" value="1"/>
</dbReference>
<dbReference type="GO" id="GO:0061844">
    <property type="term" value="P:antimicrobial humoral immune response mediated by antimicrobial peptide"/>
    <property type="evidence" value="ECO:0007669"/>
    <property type="project" value="TreeGrafter"/>
</dbReference>
<dbReference type="GO" id="GO:0030335">
    <property type="term" value="P:positive regulation of cell migration"/>
    <property type="evidence" value="ECO:0007669"/>
    <property type="project" value="TreeGrafter"/>
</dbReference>
<dbReference type="AlphaFoldDB" id="A0A8C4K820"/>
<accession>A0A8C4K820</accession>
<feature type="compositionally biased region" description="Polar residues" evidence="5">
    <location>
        <begin position="250"/>
        <end position="263"/>
    </location>
</feature>
<dbReference type="RefSeq" id="XP_025959787.1">
    <property type="nucleotide sequence ID" value="XM_026104002.2"/>
</dbReference>
<dbReference type="GO" id="GO:0070098">
    <property type="term" value="P:chemokine-mediated signaling pathway"/>
    <property type="evidence" value="ECO:0007669"/>
    <property type="project" value="TreeGrafter"/>
</dbReference>
<evidence type="ECO:0000256" key="1">
    <source>
        <dbReference type="ARBA" id="ARBA00004613"/>
    </source>
</evidence>
<dbReference type="Ensembl" id="ENSDNVT00000023307.1">
    <property type="protein sequence ID" value="ENSDNVP00000019339.1"/>
    <property type="gene ID" value="ENSDNVG00000013552.1"/>
</dbReference>
<keyword evidence="10" id="KW-1185">Reference proteome</keyword>
<feature type="domain" description="Chemokine interleukin-8-like" evidence="8">
    <location>
        <begin position="28"/>
        <end position="88"/>
    </location>
</feature>
<organism evidence="9 10">
    <name type="scientific">Dromaius novaehollandiae</name>
    <name type="common">Emu</name>
    <dbReference type="NCBI Taxonomy" id="8790"/>
    <lineage>
        <taxon>Eukaryota</taxon>
        <taxon>Metazoa</taxon>
        <taxon>Chordata</taxon>
        <taxon>Craniata</taxon>
        <taxon>Vertebrata</taxon>
        <taxon>Euteleostomi</taxon>
        <taxon>Archelosauria</taxon>
        <taxon>Archosauria</taxon>
        <taxon>Dinosauria</taxon>
        <taxon>Saurischia</taxon>
        <taxon>Theropoda</taxon>
        <taxon>Coelurosauria</taxon>
        <taxon>Aves</taxon>
        <taxon>Palaeognathae</taxon>
        <taxon>Casuariiformes</taxon>
        <taxon>Dromaiidae</taxon>
        <taxon>Dromaius</taxon>
    </lineage>
</organism>
<evidence type="ECO:0000256" key="6">
    <source>
        <dbReference type="SAM" id="Phobius"/>
    </source>
</evidence>